<gene>
    <name evidence="2" type="ORF">QWI33_13815</name>
</gene>
<feature type="compositionally biased region" description="Acidic residues" evidence="1">
    <location>
        <begin position="32"/>
        <end position="48"/>
    </location>
</feature>
<sequence length="64" mass="6868">MRRGTPGRAAFVIPPGDEGPPLLAWSAGLDSPEPDDLYEDDDEDDGEDPWFALGIGVINPDESN</sequence>
<evidence type="ECO:0000313" key="3">
    <source>
        <dbReference type="Proteomes" id="UP001171902"/>
    </source>
</evidence>
<reference evidence="2" key="1">
    <citation type="submission" date="2023-06" db="EMBL/GenBank/DDBJ databases">
        <title>Gycomyces niveus sp.nov., a novel actinomycete isolated from soil in Shouguang.</title>
        <authorList>
            <person name="Yang X."/>
            <person name="Zhao J."/>
        </authorList>
    </citation>
    <scope>NUCLEOTIDE SEQUENCE</scope>
    <source>
        <strain evidence="2">NEAU C2</strain>
    </source>
</reference>
<evidence type="ECO:0000313" key="2">
    <source>
        <dbReference type="EMBL" id="MDN3240807.1"/>
    </source>
</evidence>
<protein>
    <submittedName>
        <fullName evidence="2">Uncharacterized protein</fullName>
    </submittedName>
</protein>
<name>A0ABT7YQ82_9ACTN</name>
<accession>A0ABT7YQ82</accession>
<dbReference type="Proteomes" id="UP001171902">
    <property type="component" value="Unassembled WGS sequence"/>
</dbReference>
<dbReference type="EMBL" id="JAUEMJ010000003">
    <property type="protein sequence ID" value="MDN3240807.1"/>
    <property type="molecule type" value="Genomic_DNA"/>
</dbReference>
<dbReference type="RefSeq" id="WP_289957722.1">
    <property type="nucleotide sequence ID" value="NZ_JAUEMJ010000003.1"/>
</dbReference>
<comment type="caution">
    <text evidence="2">The sequence shown here is derived from an EMBL/GenBank/DDBJ whole genome shotgun (WGS) entry which is preliminary data.</text>
</comment>
<keyword evidence="3" id="KW-1185">Reference proteome</keyword>
<proteinExistence type="predicted"/>
<feature type="region of interest" description="Disordered" evidence="1">
    <location>
        <begin position="1"/>
        <end position="64"/>
    </location>
</feature>
<evidence type="ECO:0000256" key="1">
    <source>
        <dbReference type="SAM" id="MobiDB-lite"/>
    </source>
</evidence>
<organism evidence="2 3">
    <name type="scientific">Glycomyces tritici</name>
    <dbReference type="NCBI Taxonomy" id="2665176"/>
    <lineage>
        <taxon>Bacteria</taxon>
        <taxon>Bacillati</taxon>
        <taxon>Actinomycetota</taxon>
        <taxon>Actinomycetes</taxon>
        <taxon>Glycomycetales</taxon>
        <taxon>Glycomycetaceae</taxon>
        <taxon>Glycomyces</taxon>
    </lineage>
</organism>